<feature type="signal peptide" evidence="1">
    <location>
        <begin position="1"/>
        <end position="23"/>
    </location>
</feature>
<dbReference type="OrthoDB" id="1912370at2"/>
<evidence type="ECO:0008006" key="4">
    <source>
        <dbReference type="Google" id="ProtNLM"/>
    </source>
</evidence>
<dbReference type="Proteomes" id="UP000077355">
    <property type="component" value="Unassembled WGS sequence"/>
</dbReference>
<evidence type="ECO:0000313" key="2">
    <source>
        <dbReference type="EMBL" id="OAB47177.1"/>
    </source>
</evidence>
<reference evidence="2 3" key="1">
    <citation type="submission" date="2016-03" db="EMBL/GenBank/DDBJ databases">
        <title>Draft genome sequence of Paenibacillus antarcticus CECT 5836.</title>
        <authorList>
            <person name="Shin S.-K."/>
            <person name="Yi H."/>
        </authorList>
    </citation>
    <scope>NUCLEOTIDE SEQUENCE [LARGE SCALE GENOMIC DNA]</scope>
    <source>
        <strain evidence="2 3">CECT 5836</strain>
    </source>
</reference>
<keyword evidence="3" id="KW-1185">Reference proteome</keyword>
<accession>A0A168PY01</accession>
<dbReference type="InterPro" id="IPR025372">
    <property type="entry name" value="DUF4362"/>
</dbReference>
<gene>
    <name evidence="2" type="ORF">PBAT_07825</name>
</gene>
<proteinExistence type="predicted"/>
<dbReference type="RefSeq" id="WP_068648260.1">
    <property type="nucleotide sequence ID" value="NZ_CP043611.1"/>
</dbReference>
<comment type="caution">
    <text evidence="2">The sequence shown here is derived from an EMBL/GenBank/DDBJ whole genome shotgun (WGS) entry which is preliminary data.</text>
</comment>
<dbReference type="AlphaFoldDB" id="A0A168PY01"/>
<keyword evidence="1" id="KW-0732">Signal</keyword>
<evidence type="ECO:0000256" key="1">
    <source>
        <dbReference type="SAM" id="SignalP"/>
    </source>
</evidence>
<organism evidence="2 3">
    <name type="scientific">Paenibacillus antarcticus</name>
    <dbReference type="NCBI Taxonomy" id="253703"/>
    <lineage>
        <taxon>Bacteria</taxon>
        <taxon>Bacillati</taxon>
        <taxon>Bacillota</taxon>
        <taxon>Bacilli</taxon>
        <taxon>Bacillales</taxon>
        <taxon>Paenibacillaceae</taxon>
        <taxon>Paenibacillus</taxon>
    </lineage>
</organism>
<name>A0A168PY01_9BACL</name>
<feature type="chain" id="PRO_5038454730" description="DUF3221 domain-containing protein" evidence="1">
    <location>
        <begin position="24"/>
        <end position="118"/>
    </location>
</feature>
<protein>
    <recommendedName>
        <fullName evidence="4">DUF3221 domain-containing protein</fullName>
    </recommendedName>
</protein>
<evidence type="ECO:0000313" key="3">
    <source>
        <dbReference type="Proteomes" id="UP000077355"/>
    </source>
</evidence>
<sequence length="118" mass="13579">MFVRMLLSACVIVVLSSCNSVYDYDTAIKNGDIVDLHGNIKNIDRLDEFNVNISSKKRDKVRITRFTTEGDPIFYDLNYNGKDIKLNYDNSKDKHGAKDRRSTNCRSLKLIDKKQISN</sequence>
<dbReference type="EMBL" id="LVJI01000009">
    <property type="protein sequence ID" value="OAB47177.1"/>
    <property type="molecule type" value="Genomic_DNA"/>
</dbReference>
<dbReference type="Pfam" id="PF14275">
    <property type="entry name" value="DUF4362"/>
    <property type="match status" value="1"/>
</dbReference>
<dbReference type="PROSITE" id="PS51257">
    <property type="entry name" value="PROKAR_LIPOPROTEIN"/>
    <property type="match status" value="1"/>
</dbReference>